<keyword evidence="2" id="KW-0413">Isomerase</keyword>
<dbReference type="OrthoDB" id="9815124at2"/>
<dbReference type="InterPro" id="IPR013022">
    <property type="entry name" value="Xyl_isomerase-like_TIM-brl"/>
</dbReference>
<dbReference type="Proteomes" id="UP000292003">
    <property type="component" value="Unassembled WGS sequence"/>
</dbReference>
<name>A0A4Q7J3X0_9PSEU</name>
<dbReference type="InterPro" id="IPR036237">
    <property type="entry name" value="Xyl_isomerase-like_sf"/>
</dbReference>
<dbReference type="Gene3D" id="3.20.20.150">
    <property type="entry name" value="Divalent-metal-dependent TIM barrel enzymes"/>
    <property type="match status" value="1"/>
</dbReference>
<dbReference type="Pfam" id="PF01261">
    <property type="entry name" value="AP_endonuc_2"/>
    <property type="match status" value="1"/>
</dbReference>
<gene>
    <name evidence="2" type="ORF">EWH70_24260</name>
</gene>
<dbReference type="InterPro" id="IPR050312">
    <property type="entry name" value="IolE/XylAMocC-like"/>
</dbReference>
<sequence length="264" mass="28003">MPESRRFAVSTLGMPGVPVAEAVTIATEHGCHGLEIRAHEDEAVHIGLTERESAQVRNRITDAGLEVACLAGYAKVCAPGPDGPVVAELRALIELAHRIGAPSIRVFPGGDGRPHDRIAAVLDDLRAAGLRLLLETHDSHPTGEAAVAVVEPFGEPALVAVLWDALHPWRSGEAPARTRAVLGDYLGYFQVKDAISAGDTTPVPPGQGAVPLGECAELLRSWSGWISLEWEKAWYPDIPGVATPLRAAAAWFHALDEPGTARCP</sequence>
<evidence type="ECO:0000313" key="2">
    <source>
        <dbReference type="EMBL" id="RZQ61488.1"/>
    </source>
</evidence>
<evidence type="ECO:0000313" key="3">
    <source>
        <dbReference type="Proteomes" id="UP000292003"/>
    </source>
</evidence>
<dbReference type="PANTHER" id="PTHR12110">
    <property type="entry name" value="HYDROXYPYRUVATE ISOMERASE"/>
    <property type="match status" value="1"/>
</dbReference>
<dbReference type="GO" id="GO:0016853">
    <property type="term" value="F:isomerase activity"/>
    <property type="evidence" value="ECO:0007669"/>
    <property type="project" value="UniProtKB-KW"/>
</dbReference>
<organism evidence="2 3">
    <name type="scientific">Amycolatopsis suaedae</name>
    <dbReference type="NCBI Taxonomy" id="2510978"/>
    <lineage>
        <taxon>Bacteria</taxon>
        <taxon>Bacillati</taxon>
        <taxon>Actinomycetota</taxon>
        <taxon>Actinomycetes</taxon>
        <taxon>Pseudonocardiales</taxon>
        <taxon>Pseudonocardiaceae</taxon>
        <taxon>Amycolatopsis</taxon>
    </lineage>
</organism>
<feature type="domain" description="Xylose isomerase-like TIM barrel" evidence="1">
    <location>
        <begin position="25"/>
        <end position="251"/>
    </location>
</feature>
<accession>A0A4Q7J3X0</accession>
<proteinExistence type="predicted"/>
<protein>
    <submittedName>
        <fullName evidence="2">Sugar phosphate isomerase/epimerase</fullName>
    </submittedName>
</protein>
<keyword evidence="3" id="KW-1185">Reference proteome</keyword>
<comment type="caution">
    <text evidence="2">The sequence shown here is derived from an EMBL/GenBank/DDBJ whole genome shotgun (WGS) entry which is preliminary data.</text>
</comment>
<evidence type="ECO:0000259" key="1">
    <source>
        <dbReference type="Pfam" id="PF01261"/>
    </source>
</evidence>
<dbReference type="AlphaFoldDB" id="A0A4Q7J3X0"/>
<dbReference type="SUPFAM" id="SSF51658">
    <property type="entry name" value="Xylose isomerase-like"/>
    <property type="match status" value="1"/>
</dbReference>
<reference evidence="2 3" key="1">
    <citation type="submission" date="2019-02" db="EMBL/GenBank/DDBJ databases">
        <title>Draft genome sequence of Amycolatopsis sp. 8-3EHSu isolated from roots of Suaeda maritima.</title>
        <authorList>
            <person name="Duangmal K."/>
            <person name="Chantavorakit T."/>
        </authorList>
    </citation>
    <scope>NUCLEOTIDE SEQUENCE [LARGE SCALE GENOMIC DNA]</scope>
    <source>
        <strain evidence="2 3">8-3EHSu</strain>
    </source>
</reference>
<dbReference type="EMBL" id="SFCC01000012">
    <property type="protein sequence ID" value="RZQ61488.1"/>
    <property type="molecule type" value="Genomic_DNA"/>
</dbReference>